<protein>
    <recommendedName>
        <fullName evidence="2">Saposin B-type domain-containing protein</fullName>
    </recommendedName>
</protein>
<evidence type="ECO:0000256" key="1">
    <source>
        <dbReference type="ARBA" id="ARBA00023157"/>
    </source>
</evidence>
<reference evidence="4" key="1">
    <citation type="submission" date="2023-11" db="UniProtKB">
        <authorList>
            <consortium name="WormBaseParasite"/>
        </authorList>
    </citation>
    <scope>IDENTIFICATION</scope>
</reference>
<evidence type="ECO:0000313" key="4">
    <source>
        <dbReference type="WBParaSite" id="SMRG1_53680.1"/>
    </source>
</evidence>
<dbReference type="Proteomes" id="UP000050790">
    <property type="component" value="Unassembled WGS sequence"/>
</dbReference>
<feature type="domain" description="Saposin B-type" evidence="2">
    <location>
        <begin position="39"/>
        <end position="114"/>
    </location>
</feature>
<evidence type="ECO:0000313" key="3">
    <source>
        <dbReference type="Proteomes" id="UP000050790"/>
    </source>
</evidence>
<dbReference type="WBParaSite" id="SMRG1_53680.1">
    <property type="protein sequence ID" value="SMRG1_53680.1"/>
    <property type="gene ID" value="SMRG1_53680"/>
</dbReference>
<accession>A0AA84ZYE9</accession>
<dbReference type="SMART" id="SM00741">
    <property type="entry name" value="SapB"/>
    <property type="match status" value="1"/>
</dbReference>
<proteinExistence type="predicted"/>
<dbReference type="InterPro" id="IPR011001">
    <property type="entry name" value="Saposin-like"/>
</dbReference>
<keyword evidence="1" id="KW-1015">Disulfide bond</keyword>
<organism evidence="3 4">
    <name type="scientific">Schistosoma margrebowiei</name>
    <dbReference type="NCBI Taxonomy" id="48269"/>
    <lineage>
        <taxon>Eukaryota</taxon>
        <taxon>Metazoa</taxon>
        <taxon>Spiralia</taxon>
        <taxon>Lophotrochozoa</taxon>
        <taxon>Platyhelminthes</taxon>
        <taxon>Trematoda</taxon>
        <taxon>Digenea</taxon>
        <taxon>Strigeidida</taxon>
        <taxon>Schistosomatoidea</taxon>
        <taxon>Schistosomatidae</taxon>
        <taxon>Schistosoma</taxon>
    </lineage>
</organism>
<dbReference type="SUPFAM" id="SSF47862">
    <property type="entry name" value="Saposin"/>
    <property type="match status" value="1"/>
</dbReference>
<dbReference type="InterPro" id="IPR008139">
    <property type="entry name" value="SaposinB_dom"/>
</dbReference>
<dbReference type="PROSITE" id="PS50015">
    <property type="entry name" value="SAP_B"/>
    <property type="match status" value="1"/>
</dbReference>
<evidence type="ECO:0000259" key="2">
    <source>
        <dbReference type="PROSITE" id="PS50015"/>
    </source>
</evidence>
<name>A0AA84ZYE9_9TREM</name>
<dbReference type="AlphaFoldDB" id="A0AA84ZYE9"/>
<sequence length="114" mass="13471">MKYFIYVIITMIIGVTLSYTIKDVDMSNIKESVNYQSNDNSTCSMCIQYITKWQTYLNSTSVDEQIEKYIKSTCAFYLFFRHQCEKMMERCLNKTIDIIQHTNATTLCKFTPFC</sequence>
<dbReference type="Gene3D" id="1.10.225.10">
    <property type="entry name" value="Saposin-like"/>
    <property type="match status" value="1"/>
</dbReference>